<dbReference type="InterPro" id="IPR030400">
    <property type="entry name" value="Sedolisin_dom"/>
</dbReference>
<dbReference type="Gene3D" id="3.40.50.200">
    <property type="entry name" value="Peptidase S8/S53 domain"/>
    <property type="match status" value="1"/>
</dbReference>
<gene>
    <name evidence="3" type="ORF">KDI_26490</name>
</gene>
<reference evidence="3 4" key="1">
    <citation type="submission" date="2019-01" db="EMBL/GenBank/DDBJ databases">
        <title>Draft genome sequence of Dictyobacter sp. Uno17.</title>
        <authorList>
            <person name="Wang C.M."/>
            <person name="Zheng Y."/>
            <person name="Sakai Y."/>
            <person name="Abe K."/>
            <person name="Yokota A."/>
            <person name="Yabe S."/>
        </authorList>
    </citation>
    <scope>NUCLEOTIDE SEQUENCE [LARGE SCALE GENOMIC DNA]</scope>
    <source>
        <strain evidence="3 4">Uno17</strain>
    </source>
</reference>
<accession>A0A5A5TD06</accession>
<sequence length="467" mass="50317">MRYSFHTRMRTRNPLIFLLLICCCLGSLLSTSIQGHASANMFTQVIHKHHALRWLSKDPPDDAGCRVQMQMPCYSPDEIHNAYGLTPLLHNGFNGTGQTIVLIDSFGSPHPLADLKRFDKDYGLPDPPSFKVLNPLGTVPFDTSNSDQMGWAQETNLDIQWAHAIAPGAGIVLLTSPVSETQGVQGLPEFLKLEQYAVNHHLGKIISQSWGATEETLFMPTGKQVMNNFNTFYQATTSEQHVTFIASSGDSGSVNPDVNGNNYPFATVGFPADSPWVTAVGGTSLHADTSGNYQSETVWNGGVGNASGGGYSQYFKAPDFQKSLPASAIAGSHGYRGVPDVSYNGDPTTSIPVYLSFMSEPGYYLFGGTSSGAPQWAGLVAITNQLAGHPLGFINNELYNIGSNPSLYGLAFHDIIQGNNTQGNISGFSASVGWDPVTGWGTPKATYLLPLLAHLPALTVIPFSKHW</sequence>
<dbReference type="Proteomes" id="UP000322530">
    <property type="component" value="Unassembled WGS sequence"/>
</dbReference>
<feature type="domain" description="Peptidase S53" evidence="2">
    <location>
        <begin position="73"/>
        <end position="455"/>
    </location>
</feature>
<dbReference type="InterPro" id="IPR050819">
    <property type="entry name" value="Tripeptidyl-peptidase_I"/>
</dbReference>
<dbReference type="PANTHER" id="PTHR14218:SF15">
    <property type="entry name" value="TRIPEPTIDYL-PEPTIDASE 1"/>
    <property type="match status" value="1"/>
</dbReference>
<evidence type="ECO:0000313" key="3">
    <source>
        <dbReference type="EMBL" id="GCF09085.1"/>
    </source>
</evidence>
<evidence type="ECO:0000313" key="4">
    <source>
        <dbReference type="Proteomes" id="UP000322530"/>
    </source>
</evidence>
<evidence type="ECO:0000256" key="1">
    <source>
        <dbReference type="SAM" id="SignalP"/>
    </source>
</evidence>
<keyword evidence="1" id="KW-0732">Signal</keyword>
<evidence type="ECO:0000259" key="2">
    <source>
        <dbReference type="PROSITE" id="PS51695"/>
    </source>
</evidence>
<protein>
    <submittedName>
        <fullName evidence="3">Serine protease</fullName>
    </submittedName>
</protein>
<dbReference type="GO" id="GO:0008240">
    <property type="term" value="F:tripeptidyl-peptidase activity"/>
    <property type="evidence" value="ECO:0007669"/>
    <property type="project" value="TreeGrafter"/>
</dbReference>
<keyword evidence="4" id="KW-1185">Reference proteome</keyword>
<feature type="signal peptide" evidence="1">
    <location>
        <begin position="1"/>
        <end position="37"/>
    </location>
</feature>
<keyword evidence="3" id="KW-0645">Protease</keyword>
<name>A0A5A5TD06_9CHLR</name>
<comment type="caution">
    <text evidence="3">The sequence shown here is derived from an EMBL/GenBank/DDBJ whole genome shotgun (WGS) entry which is preliminary data.</text>
</comment>
<dbReference type="CDD" id="cd04056">
    <property type="entry name" value="Peptidases_S53"/>
    <property type="match status" value="1"/>
</dbReference>
<keyword evidence="3" id="KW-0378">Hydrolase</keyword>
<dbReference type="InterPro" id="IPR036852">
    <property type="entry name" value="Peptidase_S8/S53_dom_sf"/>
</dbReference>
<organism evidence="3 4">
    <name type="scientific">Dictyobacter arantiisoli</name>
    <dbReference type="NCBI Taxonomy" id="2014874"/>
    <lineage>
        <taxon>Bacteria</taxon>
        <taxon>Bacillati</taxon>
        <taxon>Chloroflexota</taxon>
        <taxon>Ktedonobacteria</taxon>
        <taxon>Ktedonobacterales</taxon>
        <taxon>Dictyobacteraceae</taxon>
        <taxon>Dictyobacter</taxon>
    </lineage>
</organism>
<dbReference type="AlphaFoldDB" id="A0A5A5TD06"/>
<dbReference type="SUPFAM" id="SSF52743">
    <property type="entry name" value="Subtilisin-like"/>
    <property type="match status" value="1"/>
</dbReference>
<dbReference type="GO" id="GO:0004252">
    <property type="term" value="F:serine-type endopeptidase activity"/>
    <property type="evidence" value="ECO:0007669"/>
    <property type="project" value="InterPro"/>
</dbReference>
<dbReference type="EMBL" id="BIXY01000036">
    <property type="protein sequence ID" value="GCF09085.1"/>
    <property type="molecule type" value="Genomic_DNA"/>
</dbReference>
<dbReference type="PANTHER" id="PTHR14218">
    <property type="entry name" value="PROTEASE S8 TRIPEPTIDYL PEPTIDASE I CLN2"/>
    <property type="match status" value="1"/>
</dbReference>
<dbReference type="PROSITE" id="PS51695">
    <property type="entry name" value="SEDOLISIN"/>
    <property type="match status" value="1"/>
</dbReference>
<dbReference type="GO" id="GO:0006508">
    <property type="term" value="P:proteolysis"/>
    <property type="evidence" value="ECO:0007669"/>
    <property type="project" value="UniProtKB-KW"/>
</dbReference>
<feature type="chain" id="PRO_5023089539" evidence="1">
    <location>
        <begin position="38"/>
        <end position="467"/>
    </location>
</feature>
<proteinExistence type="predicted"/>